<protein>
    <submittedName>
        <fullName evidence="1">Uncharacterized protein</fullName>
    </submittedName>
</protein>
<name>A0A4V3RC50_9BACE</name>
<reference evidence="1 2" key="1">
    <citation type="submission" date="2019-04" db="EMBL/GenBank/DDBJ databases">
        <title>Microbes associate with the intestines of laboratory mice.</title>
        <authorList>
            <person name="Navarre W."/>
            <person name="Wong E."/>
            <person name="Huang K."/>
            <person name="Tropini C."/>
            <person name="Ng K."/>
            <person name="Yu B."/>
        </authorList>
    </citation>
    <scope>NUCLEOTIDE SEQUENCE [LARGE SCALE GENOMIC DNA]</scope>
    <source>
        <strain evidence="1 2">NM70_E10</strain>
    </source>
</reference>
<evidence type="ECO:0000313" key="2">
    <source>
        <dbReference type="Proteomes" id="UP000305751"/>
    </source>
</evidence>
<comment type="caution">
    <text evidence="1">The sequence shown here is derived from an EMBL/GenBank/DDBJ whole genome shotgun (WGS) entry which is preliminary data.</text>
</comment>
<dbReference type="EMBL" id="SRZA01000006">
    <property type="protein sequence ID" value="TGY07470.1"/>
    <property type="molecule type" value="Genomic_DNA"/>
</dbReference>
<dbReference type="Proteomes" id="UP000305751">
    <property type="component" value="Unassembled WGS sequence"/>
</dbReference>
<dbReference type="Gene3D" id="3.30.2220.10">
    <property type="entry name" value="rbstp2171"/>
    <property type="match status" value="1"/>
</dbReference>
<evidence type="ECO:0000313" key="1">
    <source>
        <dbReference type="EMBL" id="TGY07470.1"/>
    </source>
</evidence>
<organism evidence="1 2">
    <name type="scientific">Bacteroides acidifaciens</name>
    <dbReference type="NCBI Taxonomy" id="85831"/>
    <lineage>
        <taxon>Bacteria</taxon>
        <taxon>Pseudomonadati</taxon>
        <taxon>Bacteroidota</taxon>
        <taxon>Bacteroidia</taxon>
        <taxon>Bacteroidales</taxon>
        <taxon>Bacteroidaceae</taxon>
        <taxon>Bacteroides</taxon>
    </lineage>
</organism>
<dbReference type="AlphaFoldDB" id="A0A4V3RC50"/>
<sequence length="114" mass="12651">MNENKEAVQAQTFDGGVTPEQLEAWKNKHRKVYRVDIVDGEDTHIGYFKRPDFATIKAITKVSKTDEVEAGKIMFTNCWLGGSEELGTDAVLFMAVQVQLGKLVNGCMGSIKNL</sequence>
<accession>A0A4V3RC50</accession>
<gene>
    <name evidence="1" type="ORF">E5356_04000</name>
</gene>
<dbReference type="RefSeq" id="WP_136013666.1">
    <property type="nucleotide sequence ID" value="NZ_SRZA01000006.1"/>
</dbReference>
<proteinExistence type="predicted"/>
<keyword evidence="2" id="KW-1185">Reference proteome</keyword>